<comment type="caution">
    <text evidence="8">The sequence shown here is derived from an EMBL/GenBank/DDBJ whole genome shotgun (WGS) entry which is preliminary data.</text>
</comment>
<keyword evidence="5 6" id="KW-0472">Membrane</keyword>
<dbReference type="InterPro" id="IPR000917">
    <property type="entry name" value="Sulfatase_N"/>
</dbReference>
<keyword evidence="8" id="KW-0808">Transferase</keyword>
<accession>A0ABV7YUA6</accession>
<feature type="transmembrane region" description="Helical" evidence="6">
    <location>
        <begin position="86"/>
        <end position="108"/>
    </location>
</feature>
<feature type="transmembrane region" description="Helical" evidence="6">
    <location>
        <begin position="7"/>
        <end position="31"/>
    </location>
</feature>
<dbReference type="InterPro" id="IPR017850">
    <property type="entry name" value="Alkaline_phosphatase_core_sf"/>
</dbReference>
<feature type="transmembrane region" description="Helical" evidence="6">
    <location>
        <begin position="166"/>
        <end position="187"/>
    </location>
</feature>
<dbReference type="InterPro" id="IPR050448">
    <property type="entry name" value="OpgB/LTA_synthase_biosynth"/>
</dbReference>
<dbReference type="EMBL" id="JBHRYQ010000001">
    <property type="protein sequence ID" value="MFC3809661.1"/>
    <property type="molecule type" value="Genomic_DNA"/>
</dbReference>
<evidence type="ECO:0000256" key="4">
    <source>
        <dbReference type="ARBA" id="ARBA00022989"/>
    </source>
</evidence>
<evidence type="ECO:0000256" key="1">
    <source>
        <dbReference type="ARBA" id="ARBA00004651"/>
    </source>
</evidence>
<gene>
    <name evidence="8" type="ORF">ACFOOI_03260</name>
</gene>
<evidence type="ECO:0000256" key="5">
    <source>
        <dbReference type="ARBA" id="ARBA00023136"/>
    </source>
</evidence>
<dbReference type="PIRSF" id="PIRSF005091">
    <property type="entry name" value="Mmb_sulf_HI1246"/>
    <property type="match status" value="1"/>
</dbReference>
<dbReference type="InterPro" id="IPR012160">
    <property type="entry name" value="LtaS-like"/>
</dbReference>
<name>A0ABV7YUA6_9BACT</name>
<comment type="subcellular location">
    <subcellularLocation>
        <location evidence="1">Cell membrane</location>
        <topology evidence="1">Multi-pass membrane protein</topology>
    </subcellularLocation>
</comment>
<dbReference type="PANTHER" id="PTHR47371">
    <property type="entry name" value="LIPOTEICHOIC ACID SYNTHASE"/>
    <property type="match status" value="1"/>
</dbReference>
<keyword evidence="9" id="KW-1185">Reference proteome</keyword>
<dbReference type="EC" id="2.7.8.-" evidence="8"/>
<keyword evidence="2" id="KW-1003">Cell membrane</keyword>
<dbReference type="Gene3D" id="3.40.720.10">
    <property type="entry name" value="Alkaline Phosphatase, subunit A"/>
    <property type="match status" value="1"/>
</dbReference>
<feature type="domain" description="Sulfatase N-terminal" evidence="7">
    <location>
        <begin position="268"/>
        <end position="535"/>
    </location>
</feature>
<evidence type="ECO:0000256" key="3">
    <source>
        <dbReference type="ARBA" id="ARBA00022692"/>
    </source>
</evidence>
<proteinExistence type="predicted"/>
<organism evidence="8 9">
    <name type="scientific">Lacihabitans lacunae</name>
    <dbReference type="NCBI Taxonomy" id="1028214"/>
    <lineage>
        <taxon>Bacteria</taxon>
        <taxon>Pseudomonadati</taxon>
        <taxon>Bacteroidota</taxon>
        <taxon>Cytophagia</taxon>
        <taxon>Cytophagales</taxon>
        <taxon>Leadbetterellaceae</taxon>
        <taxon>Lacihabitans</taxon>
    </lineage>
</organism>
<dbReference type="Pfam" id="PF00884">
    <property type="entry name" value="Sulfatase"/>
    <property type="match status" value="1"/>
</dbReference>
<evidence type="ECO:0000256" key="2">
    <source>
        <dbReference type="ARBA" id="ARBA00022475"/>
    </source>
</evidence>
<keyword evidence="3 6" id="KW-0812">Transmembrane</keyword>
<dbReference type="SUPFAM" id="SSF53649">
    <property type="entry name" value="Alkaline phosphatase-like"/>
    <property type="match status" value="1"/>
</dbReference>
<evidence type="ECO:0000313" key="8">
    <source>
        <dbReference type="EMBL" id="MFC3809661.1"/>
    </source>
</evidence>
<evidence type="ECO:0000256" key="6">
    <source>
        <dbReference type="SAM" id="Phobius"/>
    </source>
</evidence>
<dbReference type="Gene3D" id="3.30.1120.80">
    <property type="match status" value="1"/>
</dbReference>
<reference evidence="9" key="1">
    <citation type="journal article" date="2019" name="Int. J. Syst. Evol. Microbiol.">
        <title>The Global Catalogue of Microorganisms (GCM) 10K type strain sequencing project: providing services to taxonomists for standard genome sequencing and annotation.</title>
        <authorList>
            <consortium name="The Broad Institute Genomics Platform"/>
            <consortium name="The Broad Institute Genome Sequencing Center for Infectious Disease"/>
            <person name="Wu L."/>
            <person name="Ma J."/>
        </authorList>
    </citation>
    <scope>NUCLEOTIDE SEQUENCE [LARGE SCALE GENOMIC DNA]</scope>
    <source>
        <strain evidence="9">CECT 7956</strain>
    </source>
</reference>
<feature type="transmembrane region" description="Helical" evidence="6">
    <location>
        <begin position="56"/>
        <end position="74"/>
    </location>
</feature>
<sequence length="612" mass="70520">MRERIRFILIYFTFWAIYFLAARVIFLAYHIEDSKLLTLETVFGIFWNGFRMDLSMAGYLSLFPFLWVTFSNFIKKSVFQSTIFTYTFILVFIITLIIIVDLEVYNIWSFRIDATPLGYLKSPREAIASITNSPVIALLISFLALMAVSNYIMYRIMANKIDNWKFINNFPFIIYGLLFSASLIIPIRGGFGIAPMNHSTVYFSNNNFANISALNAPWNFLSSVLYNTSNKVNPFTYLPKEILDNDINKLYKTSGTPHYVLKNNSSKPNVLIIMWESFTKKIVGETYNGIEITPNFNKLRAEGIYFDNLYASGDRTDKALVSVLSAYPAQPTTSIIKQPLKSASLPVITKVFEAKGYTNQFYYGGDTEFANIKSYLFGANFNKIVDKNDFPEELNTSKWGVHDEFLFEKFLNDHKFVQKRPFFSTLLTLSSHEPFETSRAKKIEGNETLDMFMNSMNYTDEVLGEFIENAKKQPWWDNTIIVIIADHGNRLPETKKNVDDFKIPMLWLGGAIKSPSKIMKVGSQIDLASTLLHQLKFDASQFVWSKDILNKNTKPWAFYAFNNGFGYIKPEKVLVFDNVGKRTIETEGKILPKEIEEGKSMQQRTFEDYLKR</sequence>
<dbReference type="RefSeq" id="WP_379835007.1">
    <property type="nucleotide sequence ID" value="NZ_JBHRYQ010000001.1"/>
</dbReference>
<protein>
    <submittedName>
        <fullName evidence="8">LTA synthase family protein</fullName>
        <ecNumber evidence="8">2.7.8.-</ecNumber>
    </submittedName>
</protein>
<dbReference type="PANTHER" id="PTHR47371:SF3">
    <property type="entry name" value="PHOSPHOGLYCEROL TRANSFERASE I"/>
    <property type="match status" value="1"/>
</dbReference>
<dbReference type="GO" id="GO:0016740">
    <property type="term" value="F:transferase activity"/>
    <property type="evidence" value="ECO:0007669"/>
    <property type="project" value="UniProtKB-KW"/>
</dbReference>
<dbReference type="Proteomes" id="UP001595616">
    <property type="component" value="Unassembled WGS sequence"/>
</dbReference>
<evidence type="ECO:0000259" key="7">
    <source>
        <dbReference type="Pfam" id="PF00884"/>
    </source>
</evidence>
<dbReference type="CDD" id="cd16015">
    <property type="entry name" value="LTA_synthase"/>
    <property type="match status" value="1"/>
</dbReference>
<evidence type="ECO:0000313" key="9">
    <source>
        <dbReference type="Proteomes" id="UP001595616"/>
    </source>
</evidence>
<feature type="transmembrane region" description="Helical" evidence="6">
    <location>
        <begin position="128"/>
        <end position="154"/>
    </location>
</feature>
<keyword evidence="4 6" id="KW-1133">Transmembrane helix</keyword>